<dbReference type="Proteomes" id="UP000186769">
    <property type="component" value="Unassembled WGS sequence"/>
</dbReference>
<evidence type="ECO:0008006" key="6">
    <source>
        <dbReference type="Google" id="ProtNLM"/>
    </source>
</evidence>
<evidence type="ECO:0000256" key="2">
    <source>
        <dbReference type="SAM" id="Phobius"/>
    </source>
</evidence>
<dbReference type="AlphaFoldDB" id="A0A1Q8XGT5"/>
<feature type="transmembrane region" description="Helical" evidence="2">
    <location>
        <begin position="228"/>
        <end position="248"/>
    </location>
</feature>
<feature type="region of interest" description="Disordered" evidence="1">
    <location>
        <begin position="180"/>
        <end position="225"/>
    </location>
</feature>
<protein>
    <recommendedName>
        <fullName evidence="6">Viral protein TPX</fullName>
    </recommendedName>
</protein>
<feature type="signal peptide" evidence="3">
    <location>
        <begin position="1"/>
        <end position="35"/>
    </location>
</feature>
<feature type="compositionally biased region" description="Low complexity" evidence="1">
    <location>
        <begin position="184"/>
        <end position="225"/>
    </location>
</feature>
<keyword evidence="2" id="KW-1133">Transmembrane helix</keyword>
<feature type="chain" id="PRO_5010382474" description="Viral protein TPX" evidence="3">
    <location>
        <begin position="36"/>
        <end position="328"/>
    </location>
</feature>
<keyword evidence="2" id="KW-0812">Transmembrane</keyword>
<evidence type="ECO:0000256" key="1">
    <source>
        <dbReference type="SAM" id="MobiDB-lite"/>
    </source>
</evidence>
<dbReference type="EMBL" id="MSKW01000004">
    <property type="protein sequence ID" value="OLO79551.1"/>
    <property type="molecule type" value="Genomic_DNA"/>
</dbReference>
<name>A0A1Q8XGT5_9ACTO</name>
<evidence type="ECO:0000256" key="3">
    <source>
        <dbReference type="SAM" id="SignalP"/>
    </source>
</evidence>
<organism evidence="4 5">
    <name type="scientific">Actinomyces oris</name>
    <dbReference type="NCBI Taxonomy" id="544580"/>
    <lineage>
        <taxon>Bacteria</taxon>
        <taxon>Bacillati</taxon>
        <taxon>Actinomycetota</taxon>
        <taxon>Actinomycetes</taxon>
        <taxon>Actinomycetales</taxon>
        <taxon>Actinomycetaceae</taxon>
        <taxon>Actinomyces</taxon>
    </lineage>
</organism>
<evidence type="ECO:0000313" key="5">
    <source>
        <dbReference type="Proteomes" id="UP000186769"/>
    </source>
</evidence>
<reference evidence="4 5" key="1">
    <citation type="submission" date="2016-12" db="EMBL/GenBank/DDBJ databases">
        <title>Genomic comparison of strains in the 'Actinomyces naeslundii' group.</title>
        <authorList>
            <person name="Mughal S.R."/>
            <person name="Do T."/>
            <person name="Gilbert S.C."/>
            <person name="Witherden E.A."/>
            <person name="Didelot X."/>
            <person name="Beighton D."/>
        </authorList>
    </citation>
    <scope>NUCLEOTIDE SEQUENCE [LARGE SCALE GENOMIC DNA]</scope>
    <source>
        <strain evidence="4 5">G53E</strain>
    </source>
</reference>
<proteinExistence type="predicted"/>
<gene>
    <name evidence="4" type="ORF">BKH15_02035</name>
</gene>
<evidence type="ECO:0000313" key="4">
    <source>
        <dbReference type="EMBL" id="OLO79551.1"/>
    </source>
</evidence>
<comment type="caution">
    <text evidence="4">The sequence shown here is derived from an EMBL/GenBank/DDBJ whole genome shotgun (WGS) entry which is preliminary data.</text>
</comment>
<feature type="compositionally biased region" description="Low complexity" evidence="1">
    <location>
        <begin position="295"/>
        <end position="312"/>
    </location>
</feature>
<keyword evidence="3" id="KW-0732">Signal</keyword>
<accession>A0A1Q8XGT5</accession>
<sequence length="328" mass="34034">MRYLALRHNPATSLVGMLCLAASLFLAVAASPTSAALPAQLTRQEKINFELAIKSDEELTTTITITSPASREKSLKEDCVQETFSQAATPPDITFTNDNGTPTCKATYTTPVSRNNYVTHDGDEYVVDTHDDSAPKDGSADTFSLTVVFPGEVTESGGGKVEGDQQNKVSFSSFYNQKARGKDTAQAASQPSSTPSPSSTPASSSAPSSSSTATPGSTSSSQSSGGKGAIVVTLIVIAVVGGVVAIVSNTLKKNREKKYLDALGQQSLQASTLMPTSHPAAFPSPAQAGPPPAQPGYSPAPQQYQPPQSQGPAPAPHFPPNHNGYGGY</sequence>
<keyword evidence="2" id="KW-0472">Membrane</keyword>
<dbReference type="RefSeq" id="WP_075414006.1">
    <property type="nucleotide sequence ID" value="NZ_MSKW01000004.1"/>
</dbReference>
<feature type="region of interest" description="Disordered" evidence="1">
    <location>
        <begin position="274"/>
        <end position="328"/>
    </location>
</feature>